<evidence type="ECO:0000313" key="2">
    <source>
        <dbReference type="Proteomes" id="UP000195128"/>
    </source>
</evidence>
<comment type="caution">
    <text evidence="1">The sequence shown here is derived from an EMBL/GenBank/DDBJ whole genome shotgun (WGS) entry which is preliminary data.</text>
</comment>
<name>A0A244ER45_PSESX</name>
<dbReference type="OrthoDB" id="6881612at2"/>
<sequence length="74" mass="8382">MQPGDRIQTFCNDREGPTCVVLPEHLTDHPVQVVFSKEWLLSLNNDFVMISYQVVDRAGNTSQMARSVTLSMQV</sequence>
<dbReference type="Proteomes" id="UP000195128">
    <property type="component" value="Unassembled WGS sequence"/>
</dbReference>
<gene>
    <name evidence="1" type="ORF">BW686_15500</name>
</gene>
<accession>A0A244ER45</accession>
<evidence type="ECO:0000313" key="1">
    <source>
        <dbReference type="EMBL" id="OUM06500.1"/>
    </source>
</evidence>
<dbReference type="EMBL" id="MTSA01000011">
    <property type="protein sequence ID" value="OUM06500.1"/>
    <property type="molecule type" value="Genomic_DNA"/>
</dbReference>
<proteinExistence type="predicted"/>
<organism evidence="1 2">
    <name type="scientific">Pseudomonas syringae</name>
    <dbReference type="NCBI Taxonomy" id="317"/>
    <lineage>
        <taxon>Bacteria</taxon>
        <taxon>Pseudomonadati</taxon>
        <taxon>Pseudomonadota</taxon>
        <taxon>Gammaproteobacteria</taxon>
        <taxon>Pseudomonadales</taxon>
        <taxon>Pseudomonadaceae</taxon>
        <taxon>Pseudomonas</taxon>
    </lineage>
</organism>
<reference evidence="1 2" key="1">
    <citation type="submission" date="2017-01" db="EMBL/GenBank/DDBJ databases">
        <authorList>
            <person name="Mah S.A."/>
            <person name="Swanson W.J."/>
            <person name="Moy G.W."/>
            <person name="Vacquier V.D."/>
        </authorList>
    </citation>
    <scope>NUCLEOTIDE SEQUENCE [LARGE SCALE GENOMIC DNA]</scope>
    <source>
        <strain evidence="1">PDD-32b-74</strain>
    </source>
</reference>
<protein>
    <submittedName>
        <fullName evidence="1">Uncharacterized protein</fullName>
    </submittedName>
</protein>
<dbReference type="AlphaFoldDB" id="A0A244ER45"/>